<comment type="caution">
    <text evidence="1">The sequence shown here is derived from an EMBL/GenBank/DDBJ whole genome shotgun (WGS) entry which is preliminary data.</text>
</comment>
<evidence type="ECO:0000313" key="2">
    <source>
        <dbReference type="Proteomes" id="UP001163603"/>
    </source>
</evidence>
<sequence>MPLPPHRRTVALPSLLPSQPATFEVPLQQPHPKPAPPPFLCCRKHHHQPPQNPLANNNSRDACAHGEGHCTSSPRICHSRPLAPPVNHTA</sequence>
<protein>
    <submittedName>
        <fullName evidence="1">Uncharacterized protein</fullName>
    </submittedName>
</protein>
<gene>
    <name evidence="1" type="ORF">Pint_25833</name>
</gene>
<keyword evidence="2" id="KW-1185">Reference proteome</keyword>
<reference evidence="2" key="1">
    <citation type="journal article" date="2023" name="G3 (Bethesda)">
        <title>Genome assembly and association tests identify interacting loci associated with vigor, precocity, and sex in interspecific pistachio rootstocks.</title>
        <authorList>
            <person name="Palmer W."/>
            <person name="Jacygrad E."/>
            <person name="Sagayaradj S."/>
            <person name="Cavanaugh K."/>
            <person name="Han R."/>
            <person name="Bertier L."/>
            <person name="Beede B."/>
            <person name="Kafkas S."/>
            <person name="Golino D."/>
            <person name="Preece J."/>
            <person name="Michelmore R."/>
        </authorList>
    </citation>
    <scope>NUCLEOTIDE SEQUENCE [LARGE SCALE GENOMIC DNA]</scope>
</reference>
<name>A0ACC0YA58_9ROSI</name>
<proteinExistence type="predicted"/>
<organism evidence="1 2">
    <name type="scientific">Pistacia integerrima</name>
    <dbReference type="NCBI Taxonomy" id="434235"/>
    <lineage>
        <taxon>Eukaryota</taxon>
        <taxon>Viridiplantae</taxon>
        <taxon>Streptophyta</taxon>
        <taxon>Embryophyta</taxon>
        <taxon>Tracheophyta</taxon>
        <taxon>Spermatophyta</taxon>
        <taxon>Magnoliopsida</taxon>
        <taxon>eudicotyledons</taxon>
        <taxon>Gunneridae</taxon>
        <taxon>Pentapetalae</taxon>
        <taxon>rosids</taxon>
        <taxon>malvids</taxon>
        <taxon>Sapindales</taxon>
        <taxon>Anacardiaceae</taxon>
        <taxon>Pistacia</taxon>
    </lineage>
</organism>
<dbReference type="EMBL" id="CM047742">
    <property type="protein sequence ID" value="KAJ0033990.1"/>
    <property type="molecule type" value="Genomic_DNA"/>
</dbReference>
<dbReference type="Proteomes" id="UP001163603">
    <property type="component" value="Chromosome 7"/>
</dbReference>
<evidence type="ECO:0000313" key="1">
    <source>
        <dbReference type="EMBL" id="KAJ0033990.1"/>
    </source>
</evidence>
<accession>A0ACC0YA58</accession>